<sequence>MGTSNRRCSSCCRALISMEKSVVRVPIWNVGLWQLPRLAFFLEQPVKVSCLPLRHAEFVCWVGWGAKASIRRATWYAWCTGGVVIALEDGFLRSFGTGDHFPPLSLVVDDEGIYYDCTRPSALEQLLSSDADVLAPDAALVWQAREKLLSAGLSKYNHAPDLPAGVLRADDVQRVLVVDQTAGDMSVAKGGADATTFEAMLAAALAENPQATVYVKTHPEVTSGRKGGYLTGVQPDARTVVLRDAVNPMSLIAQMDKVYVVSSTMGFEALLADKPVICFGVPWYAGWGVTDDRQPQHPAMVRRAGRRRSVDELFAAGYMHYSRYLNPETRQRGNVLDVLDWLERQRQVAQRFGGRMIVVGFRRWKAANVKAMLSLHPGKVLFVKNAAAARALRPAGDDCLVCWGRVPPAGVQQLADESGVRLLRMEDGFVRSVGLGSDLIPPQSFVLDAKGIYFDPGQPSELEDLLNTLEFTAQDLQRARNVRAFIVEHGITKYNLEPNRPVDWFGDVRPQDGRQVVLVPGQVEDDASIRFGCDADGVCTNLGLIRAARAAFPHAFIVFKPHPDVSSGNRKGHVEPAQALQHADHIEQSASVVSCIEACDVVVTMTSLTGFDALLRNKQVVVHGRPFYAGWGLTQDCLPVPRRSRALSLDELVAGALLHYPLYWDPVLRGYTSCEAVLRRLLEQRTALEQSGDLHRLKSGWLRRQWRKSKVLLQSVLSDW</sequence>
<organism evidence="1 2">
    <name type="scientific">Comamonas thiooxydans</name>
    <dbReference type="NCBI Taxonomy" id="363952"/>
    <lineage>
        <taxon>Bacteria</taxon>
        <taxon>Pseudomonadati</taxon>
        <taxon>Pseudomonadota</taxon>
        <taxon>Betaproteobacteria</taxon>
        <taxon>Burkholderiales</taxon>
        <taxon>Comamonadaceae</taxon>
        <taxon>Comamonas</taxon>
    </lineage>
</organism>
<dbReference type="Pfam" id="PF05159">
    <property type="entry name" value="Capsule_synth"/>
    <property type="match status" value="2"/>
</dbReference>
<dbReference type="CDD" id="cd16440">
    <property type="entry name" value="beta_Kdo_transferase_KpsC_1"/>
    <property type="match status" value="1"/>
</dbReference>
<name>A0AA42Q3I8_9BURK</name>
<evidence type="ECO:0000313" key="1">
    <source>
        <dbReference type="EMBL" id="MDH1336342.1"/>
    </source>
</evidence>
<gene>
    <name evidence="1" type="ORF">N5D63_19530</name>
</gene>
<protein>
    <submittedName>
        <fullName evidence="1">Capsular polysaccharide biosynthesis protein</fullName>
    </submittedName>
</protein>
<proteinExistence type="predicted"/>
<dbReference type="EMBL" id="JAOCEK010000019">
    <property type="protein sequence ID" value="MDH1336342.1"/>
    <property type="molecule type" value="Genomic_DNA"/>
</dbReference>
<accession>A0AA42Q3I8</accession>
<dbReference type="AlphaFoldDB" id="A0AA42Q3I8"/>
<dbReference type="CDD" id="cd16439">
    <property type="entry name" value="beta_Kdo_transferase_KpsC_2"/>
    <property type="match status" value="1"/>
</dbReference>
<dbReference type="InterPro" id="IPR007833">
    <property type="entry name" value="Capsule_polysaccharide_synth"/>
</dbReference>
<dbReference type="Proteomes" id="UP001161065">
    <property type="component" value="Unassembled WGS sequence"/>
</dbReference>
<reference evidence="1" key="1">
    <citation type="submission" date="2022-09" db="EMBL/GenBank/DDBJ databases">
        <title>Intensive care unit water sources are persistently colonized with multi-drug resistant bacteria and are the site of extensive horizontal gene transfer of antibiotic resistance genes.</title>
        <authorList>
            <person name="Diorio-Toth L."/>
        </authorList>
    </citation>
    <scope>NUCLEOTIDE SEQUENCE</scope>
    <source>
        <strain evidence="1">GD03832</strain>
    </source>
</reference>
<evidence type="ECO:0000313" key="2">
    <source>
        <dbReference type="Proteomes" id="UP001161065"/>
    </source>
</evidence>
<dbReference type="GO" id="GO:0000271">
    <property type="term" value="P:polysaccharide biosynthetic process"/>
    <property type="evidence" value="ECO:0007669"/>
    <property type="project" value="InterPro"/>
</dbReference>
<dbReference type="GO" id="GO:0015774">
    <property type="term" value="P:polysaccharide transport"/>
    <property type="evidence" value="ECO:0007669"/>
    <property type="project" value="InterPro"/>
</dbReference>
<comment type="caution">
    <text evidence="1">The sequence shown here is derived from an EMBL/GenBank/DDBJ whole genome shotgun (WGS) entry which is preliminary data.</text>
</comment>